<gene>
    <name evidence="1" type="ORF">CHARACLAT_006543</name>
</gene>
<keyword evidence="2" id="KW-1185">Reference proteome</keyword>
<organism evidence="1 2">
    <name type="scientific">Characodon lateralis</name>
    <dbReference type="NCBI Taxonomy" id="208331"/>
    <lineage>
        <taxon>Eukaryota</taxon>
        <taxon>Metazoa</taxon>
        <taxon>Chordata</taxon>
        <taxon>Craniata</taxon>
        <taxon>Vertebrata</taxon>
        <taxon>Euteleostomi</taxon>
        <taxon>Actinopterygii</taxon>
        <taxon>Neopterygii</taxon>
        <taxon>Teleostei</taxon>
        <taxon>Neoteleostei</taxon>
        <taxon>Acanthomorphata</taxon>
        <taxon>Ovalentaria</taxon>
        <taxon>Atherinomorphae</taxon>
        <taxon>Cyprinodontiformes</taxon>
        <taxon>Goodeidae</taxon>
        <taxon>Characodon</taxon>
    </lineage>
</organism>
<accession>A0ABU7DQU1</accession>
<dbReference type="EMBL" id="JAHUTJ010033129">
    <property type="protein sequence ID" value="MED6276790.1"/>
    <property type="molecule type" value="Genomic_DNA"/>
</dbReference>
<dbReference type="Proteomes" id="UP001352852">
    <property type="component" value="Unassembled WGS sequence"/>
</dbReference>
<proteinExistence type="predicted"/>
<sequence>MNIKQKSASRNDAEYYYSLKHTQCHNLRNADRAKACCMKQVATQTYFSMVFNGAFLPQGGNLPPNHISNSFMHFKIILLNMTDGTVLKQSDRSTVPTYNL</sequence>
<name>A0ABU7DQU1_9TELE</name>
<evidence type="ECO:0000313" key="1">
    <source>
        <dbReference type="EMBL" id="MED6276790.1"/>
    </source>
</evidence>
<comment type="caution">
    <text evidence="1">The sequence shown here is derived from an EMBL/GenBank/DDBJ whole genome shotgun (WGS) entry which is preliminary data.</text>
</comment>
<evidence type="ECO:0000313" key="2">
    <source>
        <dbReference type="Proteomes" id="UP001352852"/>
    </source>
</evidence>
<reference evidence="1 2" key="1">
    <citation type="submission" date="2021-06" db="EMBL/GenBank/DDBJ databases">
        <authorList>
            <person name="Palmer J.M."/>
        </authorList>
    </citation>
    <scope>NUCLEOTIDE SEQUENCE [LARGE SCALE GENOMIC DNA]</scope>
    <source>
        <strain evidence="1 2">CL_MEX2019</strain>
        <tissue evidence="1">Muscle</tissue>
    </source>
</reference>
<protein>
    <submittedName>
        <fullName evidence="1">Uncharacterized protein</fullName>
    </submittedName>
</protein>